<reference evidence="2 3" key="1">
    <citation type="submission" date="2020-12" db="EMBL/GenBank/DDBJ databases">
        <title>Concerted genomic and epigenomic changes stabilize Arabidopsis allopolyploids.</title>
        <authorList>
            <person name="Chen Z."/>
        </authorList>
    </citation>
    <scope>NUCLEOTIDE SEQUENCE [LARGE SCALE GENOMIC DNA]</scope>
    <source>
        <strain evidence="2">As9502</strain>
        <tissue evidence="2">Leaf</tissue>
    </source>
</reference>
<dbReference type="GO" id="GO:0008234">
    <property type="term" value="F:cysteine-type peptidase activity"/>
    <property type="evidence" value="ECO:0007669"/>
    <property type="project" value="InterPro"/>
</dbReference>
<gene>
    <name evidence="2" type="ORF">ISN44_As07g022820</name>
</gene>
<organism evidence="2 3">
    <name type="scientific">Arabidopsis suecica</name>
    <name type="common">Swedish thale-cress</name>
    <name type="synonym">Cardaminopsis suecica</name>
    <dbReference type="NCBI Taxonomy" id="45249"/>
    <lineage>
        <taxon>Eukaryota</taxon>
        <taxon>Viridiplantae</taxon>
        <taxon>Streptophyta</taxon>
        <taxon>Embryophyta</taxon>
        <taxon>Tracheophyta</taxon>
        <taxon>Spermatophyta</taxon>
        <taxon>Magnoliopsida</taxon>
        <taxon>eudicotyledons</taxon>
        <taxon>Gunneridae</taxon>
        <taxon>Pentapetalae</taxon>
        <taxon>rosids</taxon>
        <taxon>malvids</taxon>
        <taxon>Brassicales</taxon>
        <taxon>Brassicaceae</taxon>
        <taxon>Camelineae</taxon>
        <taxon>Arabidopsis</taxon>
    </lineage>
</organism>
<evidence type="ECO:0000313" key="2">
    <source>
        <dbReference type="EMBL" id="KAG7590075.1"/>
    </source>
</evidence>
<accession>A0A8T2BT83</accession>
<dbReference type="EMBL" id="JAEFBJ010000007">
    <property type="protein sequence ID" value="KAG7590076.1"/>
    <property type="molecule type" value="Genomic_DNA"/>
</dbReference>
<dbReference type="EMBL" id="JAEFBJ010000007">
    <property type="protein sequence ID" value="KAG7590075.1"/>
    <property type="molecule type" value="Genomic_DNA"/>
</dbReference>
<dbReference type="GO" id="GO:0006508">
    <property type="term" value="P:proteolysis"/>
    <property type="evidence" value="ECO:0007669"/>
    <property type="project" value="InterPro"/>
</dbReference>
<evidence type="ECO:0000313" key="3">
    <source>
        <dbReference type="Proteomes" id="UP000694251"/>
    </source>
</evidence>
<dbReference type="AlphaFoldDB" id="A0A8T2BT83"/>
<name>A0A8T2BT83_ARASU</name>
<dbReference type="Pfam" id="PF00112">
    <property type="entry name" value="Peptidase_C1"/>
    <property type="match status" value="1"/>
</dbReference>
<keyword evidence="3" id="KW-1185">Reference proteome</keyword>
<protein>
    <submittedName>
        <fullName evidence="2">Peptidase C1A papain C-terminal</fullName>
    </submittedName>
</protein>
<feature type="domain" description="Peptidase C1A papain C-terminal" evidence="1">
    <location>
        <begin position="26"/>
        <end position="75"/>
    </location>
</feature>
<evidence type="ECO:0000259" key="1">
    <source>
        <dbReference type="Pfam" id="PF00112"/>
    </source>
</evidence>
<dbReference type="OrthoDB" id="190265at2759"/>
<dbReference type="InterPro" id="IPR000668">
    <property type="entry name" value="Peptidase_C1A_C"/>
</dbReference>
<comment type="caution">
    <text evidence="2">The sequence shown here is derived from an EMBL/GenBank/DDBJ whole genome shotgun (WGS) entry which is preliminary data.</text>
</comment>
<dbReference type="Proteomes" id="UP000694251">
    <property type="component" value="Chromosome 7"/>
</dbReference>
<proteinExistence type="predicted"/>
<sequence>MIKTREEYLSLSNGLWIVLERSVTMAAMVPLPSQAFENIKSNGGLDTEQAYPYTGKDETCKFSAENVDVQVLDSVNISISGLPLVQKRISELEEEVKLLWAALRTTNFKLHVLEGKAKEAND</sequence>